<dbReference type="PANTHER" id="PTHR30399">
    <property type="entry name" value="UNCHARACTERIZED PROTEIN YGJP"/>
    <property type="match status" value="1"/>
</dbReference>
<dbReference type="EMBL" id="BMFS01000001">
    <property type="protein sequence ID" value="GGG91516.1"/>
    <property type="molecule type" value="Genomic_DNA"/>
</dbReference>
<sequence length="240" mass="27685">MQTRTVELDGTDVTYHVRHTARRTIGLRIDADGLTITLPRRTPAAEADRVARDRAGWILPRLEKWRARARPHFTGSHGQSIGYLGRELELVIEPHGRARTLVRVHDRHLRVQIDERLEPSLRDATVLRAVKRWRADIALTHYTPRIAHYARELGLAPPQVKVRAQESRWGSCSSDGVIRMNTRLIAFPEAEVDYVCAHEACHLIEMNHSQRFYALLDRIMPDHKARRAAMRERTPPGHMF</sequence>
<reference evidence="3" key="1">
    <citation type="journal article" date="2019" name="Int. J. Syst. Evol. Microbiol.">
        <title>The Global Catalogue of Microorganisms (GCM) 10K type strain sequencing project: providing services to taxonomists for standard genome sequencing and annotation.</title>
        <authorList>
            <consortium name="The Broad Institute Genomics Platform"/>
            <consortium name="The Broad Institute Genome Sequencing Center for Infectious Disease"/>
            <person name="Wu L."/>
            <person name="Ma J."/>
        </authorList>
    </citation>
    <scope>NUCLEOTIDE SEQUENCE [LARGE SCALE GENOMIC DNA]</scope>
    <source>
        <strain evidence="3">CGMCC 1.12766</strain>
    </source>
</reference>
<accession>A0ABQ1XDL0</accession>
<dbReference type="Proteomes" id="UP000648722">
    <property type="component" value="Unassembled WGS sequence"/>
</dbReference>
<dbReference type="Pfam" id="PF01863">
    <property type="entry name" value="YgjP-like"/>
    <property type="match status" value="1"/>
</dbReference>
<dbReference type="Gene3D" id="3.30.2010.10">
    <property type="entry name" value="Metalloproteases ('zincins'), catalytic domain"/>
    <property type="match status" value="1"/>
</dbReference>
<evidence type="ECO:0000313" key="3">
    <source>
        <dbReference type="Proteomes" id="UP000648722"/>
    </source>
</evidence>
<gene>
    <name evidence="2" type="ORF">GCM10007420_03520</name>
</gene>
<feature type="domain" description="YgjP-like metallopeptidase" evidence="1">
    <location>
        <begin position="23"/>
        <end position="232"/>
    </location>
</feature>
<proteinExistence type="predicted"/>
<protein>
    <recommendedName>
        <fullName evidence="1">YgjP-like metallopeptidase domain-containing protein</fullName>
    </recommendedName>
</protein>
<dbReference type="PANTHER" id="PTHR30399:SF1">
    <property type="entry name" value="UTP PYROPHOSPHATASE"/>
    <property type="match status" value="1"/>
</dbReference>
<keyword evidence="3" id="KW-1185">Reference proteome</keyword>
<name>A0ABQ1XDL0_9PROT</name>
<evidence type="ECO:0000313" key="2">
    <source>
        <dbReference type="EMBL" id="GGG91516.1"/>
    </source>
</evidence>
<dbReference type="InterPro" id="IPR053136">
    <property type="entry name" value="UTP_pyrophosphatase-like"/>
</dbReference>
<comment type="caution">
    <text evidence="2">The sequence shown here is derived from an EMBL/GenBank/DDBJ whole genome shotgun (WGS) entry which is preliminary data.</text>
</comment>
<dbReference type="CDD" id="cd07344">
    <property type="entry name" value="M48_yhfN_like"/>
    <property type="match status" value="1"/>
</dbReference>
<evidence type="ECO:0000259" key="1">
    <source>
        <dbReference type="Pfam" id="PF01863"/>
    </source>
</evidence>
<organism evidence="2 3">
    <name type="scientific">Glycocaulis albus</name>
    <dbReference type="NCBI Taxonomy" id="1382801"/>
    <lineage>
        <taxon>Bacteria</taxon>
        <taxon>Pseudomonadati</taxon>
        <taxon>Pseudomonadota</taxon>
        <taxon>Alphaproteobacteria</taxon>
        <taxon>Maricaulales</taxon>
        <taxon>Maricaulaceae</taxon>
        <taxon>Glycocaulis</taxon>
    </lineage>
</organism>
<dbReference type="RefSeq" id="WP_188450824.1">
    <property type="nucleotide sequence ID" value="NZ_BMFS01000001.1"/>
</dbReference>
<dbReference type="InterPro" id="IPR002725">
    <property type="entry name" value="YgjP-like_metallopeptidase"/>
</dbReference>